<evidence type="ECO:0000256" key="8">
    <source>
        <dbReference type="ARBA" id="ARBA00023211"/>
    </source>
</evidence>
<dbReference type="EC" id="6.5.1.8" evidence="3"/>
<keyword evidence="4" id="KW-0436">Ligase</keyword>
<evidence type="ECO:0000313" key="11">
    <source>
        <dbReference type="EMBL" id="KKN53900.1"/>
    </source>
</evidence>
<dbReference type="Gene3D" id="3.90.1860.10">
    <property type="entry name" value="tRNA-splicing ligase RtcB"/>
    <property type="match status" value="1"/>
</dbReference>
<comment type="catalytic activity">
    <reaction evidence="10">
        <text>a 3'-end 2',3'-cyclophospho-ribonucleotide-RNA + a 5'-end dephospho-ribonucleoside-RNA + GTP + H2O = a ribonucleotidyl-ribonucleotide-RNA + GMP + diphosphate + H(+)</text>
        <dbReference type="Rhea" id="RHEA:68080"/>
        <dbReference type="Rhea" id="RHEA-COMP:10464"/>
        <dbReference type="Rhea" id="RHEA-COMP:13936"/>
        <dbReference type="Rhea" id="RHEA-COMP:17355"/>
        <dbReference type="ChEBI" id="CHEBI:15377"/>
        <dbReference type="ChEBI" id="CHEBI:15378"/>
        <dbReference type="ChEBI" id="CHEBI:33019"/>
        <dbReference type="ChEBI" id="CHEBI:37565"/>
        <dbReference type="ChEBI" id="CHEBI:58115"/>
        <dbReference type="ChEBI" id="CHEBI:83064"/>
        <dbReference type="ChEBI" id="CHEBI:138284"/>
        <dbReference type="ChEBI" id="CHEBI:173118"/>
        <dbReference type="EC" id="6.5.1.8"/>
    </reaction>
</comment>
<sequence>MEIKRINDHTWEIPKEGDMNVPALIYTSAKLLESVRRDMTLKQAKNVACLRGIQRKSYVMPDAHQGYGFPIGGVAAFDMDEGIISPGGVGYDINCGVRLLRTDYNEKDIHERRAQLLAGMFKAVPAGVGKGGITRLSRNVLLEVCAKGAEWAVENGYGTREDLQRTEESGRMEAADPSYLSPRAVERGIPQLGTLGAGNHFLEIQKVTEIYDEQVSRVFGIDSVGQVLLMIHCGSRGLGHQVASDYIRLMENKFGIRGLPDRELINAPIRSQLGEQYYKSMSAAVNYAFANRQMIAHWVRDVFAKVMGSSEGMNQVYDVCHNVAKFEKHKIDGKEREVCIHRKGATRSFGPGREEIPEIFRSVGQPVIIPGSMGTASYILVGTSEAEELSFGSTAHGAGRVMSRHEALRRFRGEQIKQEMESRGIELKSTSWKGVAEEASGAYKDVDEVVKVSHKAGLGKLVAKVVPVGVMKG</sequence>
<keyword evidence="5" id="KW-0479">Metal-binding</keyword>
<evidence type="ECO:0000256" key="7">
    <source>
        <dbReference type="ARBA" id="ARBA00023134"/>
    </source>
</evidence>
<evidence type="ECO:0000256" key="3">
    <source>
        <dbReference type="ARBA" id="ARBA00012726"/>
    </source>
</evidence>
<evidence type="ECO:0000256" key="4">
    <source>
        <dbReference type="ARBA" id="ARBA00022598"/>
    </source>
</evidence>
<dbReference type="InterPro" id="IPR036025">
    <property type="entry name" value="RtcB-like_sf"/>
</dbReference>
<comment type="cofactor">
    <cofactor evidence="1">
        <name>Mn(2+)</name>
        <dbReference type="ChEBI" id="CHEBI:29035"/>
    </cofactor>
</comment>
<dbReference type="Pfam" id="PF01139">
    <property type="entry name" value="RtcB"/>
    <property type="match status" value="1"/>
</dbReference>
<dbReference type="SUPFAM" id="SSF103365">
    <property type="entry name" value="Hypothetical protein PH1602"/>
    <property type="match status" value="1"/>
</dbReference>
<dbReference type="EMBL" id="LAZR01000953">
    <property type="protein sequence ID" value="KKN53900.1"/>
    <property type="molecule type" value="Genomic_DNA"/>
</dbReference>
<evidence type="ECO:0000256" key="6">
    <source>
        <dbReference type="ARBA" id="ARBA00022741"/>
    </source>
</evidence>
<evidence type="ECO:0000256" key="5">
    <source>
        <dbReference type="ARBA" id="ARBA00022723"/>
    </source>
</evidence>
<organism evidence="11">
    <name type="scientific">marine sediment metagenome</name>
    <dbReference type="NCBI Taxonomy" id="412755"/>
    <lineage>
        <taxon>unclassified sequences</taxon>
        <taxon>metagenomes</taxon>
        <taxon>ecological metagenomes</taxon>
    </lineage>
</organism>
<keyword evidence="7" id="KW-0342">GTP-binding</keyword>
<dbReference type="GO" id="GO:0003972">
    <property type="term" value="F:RNA ligase (ATP) activity"/>
    <property type="evidence" value="ECO:0007669"/>
    <property type="project" value="TreeGrafter"/>
</dbReference>
<accession>A0A0F9RBL0</accession>
<protein>
    <recommendedName>
        <fullName evidence="3">3'-phosphate/5'-hydroxy nucleic acid ligase</fullName>
        <ecNumber evidence="3">6.5.1.8</ecNumber>
    </recommendedName>
</protein>
<reference evidence="11" key="1">
    <citation type="journal article" date="2015" name="Nature">
        <title>Complex archaea that bridge the gap between prokaryotes and eukaryotes.</title>
        <authorList>
            <person name="Spang A."/>
            <person name="Saw J.H."/>
            <person name="Jorgensen S.L."/>
            <person name="Zaremba-Niedzwiedzka K."/>
            <person name="Martijn J."/>
            <person name="Lind A.E."/>
            <person name="van Eijk R."/>
            <person name="Schleper C."/>
            <person name="Guy L."/>
            <person name="Ettema T.J."/>
        </authorList>
    </citation>
    <scope>NUCLEOTIDE SEQUENCE</scope>
</reference>
<dbReference type="InterPro" id="IPR001233">
    <property type="entry name" value="RtcB"/>
</dbReference>
<dbReference type="PANTHER" id="PTHR11118">
    <property type="entry name" value="RNA-SPLICING LIGASE RTCB HOMOLOG"/>
    <property type="match status" value="1"/>
</dbReference>
<comment type="similarity">
    <text evidence="2">Belongs to the RtcB family.</text>
</comment>
<evidence type="ECO:0000256" key="10">
    <source>
        <dbReference type="ARBA" id="ARBA00049514"/>
    </source>
</evidence>
<gene>
    <name evidence="11" type="ORF">LCGC14_0597950</name>
</gene>
<evidence type="ECO:0000256" key="2">
    <source>
        <dbReference type="ARBA" id="ARBA00008071"/>
    </source>
</evidence>
<dbReference type="AlphaFoldDB" id="A0A0F9RBL0"/>
<dbReference type="GO" id="GO:0046872">
    <property type="term" value="F:metal ion binding"/>
    <property type="evidence" value="ECO:0007669"/>
    <property type="project" value="UniProtKB-KW"/>
</dbReference>
<dbReference type="GO" id="GO:0170057">
    <property type="term" value="F:RNA ligase (GTP) activity"/>
    <property type="evidence" value="ECO:0007669"/>
    <property type="project" value="UniProtKB-EC"/>
</dbReference>
<keyword evidence="6" id="KW-0547">Nucleotide-binding</keyword>
<name>A0A0F9RBL0_9ZZZZ</name>
<dbReference type="FunFam" id="3.90.1860.10:FF:000001">
    <property type="entry name" value="tRNA-splicing ligase RtcB homolog"/>
    <property type="match status" value="1"/>
</dbReference>
<dbReference type="PANTHER" id="PTHR11118:SF1">
    <property type="entry name" value="RNA-SPLICING LIGASE RTCB HOMOLOG"/>
    <property type="match status" value="1"/>
</dbReference>
<dbReference type="GO" id="GO:0005525">
    <property type="term" value="F:GTP binding"/>
    <property type="evidence" value="ECO:0007669"/>
    <property type="project" value="UniProtKB-KW"/>
</dbReference>
<dbReference type="GO" id="GO:0006396">
    <property type="term" value="P:RNA processing"/>
    <property type="evidence" value="ECO:0007669"/>
    <property type="project" value="InterPro"/>
</dbReference>
<proteinExistence type="inferred from homology"/>
<evidence type="ECO:0000256" key="1">
    <source>
        <dbReference type="ARBA" id="ARBA00001936"/>
    </source>
</evidence>
<comment type="catalytic activity">
    <reaction evidence="9">
        <text>a 3'-end 3'-phospho-ribonucleotide-RNA + a 5'-end dephospho-ribonucleoside-RNA + GTP = a ribonucleotidyl-ribonucleotide-RNA + GMP + diphosphate</text>
        <dbReference type="Rhea" id="RHEA:68076"/>
        <dbReference type="Rhea" id="RHEA-COMP:10463"/>
        <dbReference type="Rhea" id="RHEA-COMP:13936"/>
        <dbReference type="Rhea" id="RHEA-COMP:17355"/>
        <dbReference type="ChEBI" id="CHEBI:33019"/>
        <dbReference type="ChEBI" id="CHEBI:37565"/>
        <dbReference type="ChEBI" id="CHEBI:58115"/>
        <dbReference type="ChEBI" id="CHEBI:83062"/>
        <dbReference type="ChEBI" id="CHEBI:138284"/>
        <dbReference type="ChEBI" id="CHEBI:173118"/>
        <dbReference type="EC" id="6.5.1.8"/>
    </reaction>
</comment>
<comment type="caution">
    <text evidence="11">The sequence shown here is derived from an EMBL/GenBank/DDBJ whole genome shotgun (WGS) entry which is preliminary data.</text>
</comment>
<keyword evidence="8" id="KW-0464">Manganese</keyword>
<evidence type="ECO:0000256" key="9">
    <source>
        <dbReference type="ARBA" id="ARBA00047746"/>
    </source>
</evidence>